<accession>A0A832ZVC2</accession>
<proteinExistence type="predicted"/>
<evidence type="ECO:0000313" key="1">
    <source>
        <dbReference type="EMBL" id="HIQ29532.1"/>
    </source>
</evidence>
<dbReference type="Proteomes" id="UP000608579">
    <property type="component" value="Unassembled WGS sequence"/>
</dbReference>
<name>A0A832ZVC2_CALS0</name>
<evidence type="ECO:0000313" key="2">
    <source>
        <dbReference type="Proteomes" id="UP000608579"/>
    </source>
</evidence>
<dbReference type="EMBL" id="DQVM01000058">
    <property type="protein sequence ID" value="HIQ29532.1"/>
    <property type="molecule type" value="Genomic_DNA"/>
</dbReference>
<protein>
    <submittedName>
        <fullName evidence="1">Uncharacterized protein</fullName>
    </submittedName>
</protein>
<organism evidence="1 2">
    <name type="scientific">Caldiarchaeum subterraneum</name>
    <dbReference type="NCBI Taxonomy" id="311458"/>
    <lineage>
        <taxon>Archaea</taxon>
        <taxon>Nitrososphaerota</taxon>
        <taxon>Candidatus Caldarchaeales</taxon>
        <taxon>Candidatus Caldarchaeaceae</taxon>
        <taxon>Candidatus Caldarchaeum</taxon>
    </lineage>
</organism>
<reference evidence="1" key="1">
    <citation type="journal article" date="2020" name="ISME J.">
        <title>Gammaproteobacteria mediating utilization of methyl-, sulfur- and petroleum organic compounds in deep ocean hydrothermal plumes.</title>
        <authorList>
            <person name="Zhou Z."/>
            <person name="Liu Y."/>
            <person name="Pan J."/>
            <person name="Cron B.R."/>
            <person name="Toner B.M."/>
            <person name="Anantharaman K."/>
            <person name="Breier J.A."/>
            <person name="Dick G.J."/>
            <person name="Li M."/>
        </authorList>
    </citation>
    <scope>NUCLEOTIDE SEQUENCE</scope>
    <source>
        <strain evidence="1">SZUA-1515</strain>
    </source>
</reference>
<sequence>MRAMLFLILLFALAGAALSTVLFIQQVGEAGAGDSGVSRGGYIREARLVSNSRVRVVFISQYSGTARVVVNVNGVSGVATATVSPGANVIYVTLSGTVSASTVNIAVSVNRVF</sequence>
<dbReference type="AlphaFoldDB" id="A0A832ZVC2"/>
<gene>
    <name evidence="1" type="ORF">EYH45_03105</name>
</gene>
<comment type="caution">
    <text evidence="1">The sequence shown here is derived from an EMBL/GenBank/DDBJ whole genome shotgun (WGS) entry which is preliminary data.</text>
</comment>